<evidence type="ECO:0000313" key="2">
    <source>
        <dbReference type="EMBL" id="KAK1352393.1"/>
    </source>
</evidence>
<comment type="caution">
    <text evidence="2">The sequence shown here is derived from an EMBL/GenBank/DDBJ whole genome shotgun (WGS) entry which is preliminary data.</text>
</comment>
<keyword evidence="3" id="KW-1185">Reference proteome</keyword>
<reference evidence="2" key="1">
    <citation type="submission" date="2023-02" db="EMBL/GenBank/DDBJ databases">
        <title>Genome of toxic invasive species Heracleum sosnowskyi carries increased number of genes despite the absence of recent whole-genome duplications.</title>
        <authorList>
            <person name="Schelkunov M."/>
            <person name="Shtratnikova V."/>
            <person name="Makarenko M."/>
            <person name="Klepikova A."/>
            <person name="Omelchenko D."/>
            <person name="Novikova G."/>
            <person name="Obukhova E."/>
            <person name="Bogdanov V."/>
            <person name="Penin A."/>
            <person name="Logacheva M."/>
        </authorList>
    </citation>
    <scope>NUCLEOTIDE SEQUENCE</scope>
    <source>
        <strain evidence="2">Hsosn_3</strain>
        <tissue evidence="2">Leaf</tissue>
    </source>
</reference>
<organism evidence="2 3">
    <name type="scientific">Heracleum sosnowskyi</name>
    <dbReference type="NCBI Taxonomy" id="360622"/>
    <lineage>
        <taxon>Eukaryota</taxon>
        <taxon>Viridiplantae</taxon>
        <taxon>Streptophyta</taxon>
        <taxon>Embryophyta</taxon>
        <taxon>Tracheophyta</taxon>
        <taxon>Spermatophyta</taxon>
        <taxon>Magnoliopsida</taxon>
        <taxon>eudicotyledons</taxon>
        <taxon>Gunneridae</taxon>
        <taxon>Pentapetalae</taxon>
        <taxon>asterids</taxon>
        <taxon>campanulids</taxon>
        <taxon>Apiales</taxon>
        <taxon>Apiaceae</taxon>
        <taxon>Apioideae</taxon>
        <taxon>apioid superclade</taxon>
        <taxon>Tordylieae</taxon>
        <taxon>Tordyliinae</taxon>
        <taxon>Heracleum</taxon>
    </lineage>
</organism>
<feature type="domain" description="Protein ENHANCED DISEASE RESISTANCE 2 C-terminal" evidence="1">
    <location>
        <begin position="274"/>
        <end position="515"/>
    </location>
</feature>
<accession>A0AAD8GQR5</accession>
<reference evidence="2" key="2">
    <citation type="submission" date="2023-05" db="EMBL/GenBank/DDBJ databases">
        <authorList>
            <person name="Schelkunov M.I."/>
        </authorList>
    </citation>
    <scope>NUCLEOTIDE SEQUENCE</scope>
    <source>
        <strain evidence="2">Hsosn_3</strain>
        <tissue evidence="2">Leaf</tissue>
    </source>
</reference>
<gene>
    <name evidence="2" type="ORF">POM88_053332</name>
</gene>
<dbReference type="Pfam" id="PF07059">
    <property type="entry name" value="EDR2_C"/>
    <property type="match status" value="1"/>
</dbReference>
<evidence type="ECO:0000259" key="1">
    <source>
        <dbReference type="Pfam" id="PF07059"/>
    </source>
</evidence>
<dbReference type="PANTHER" id="PTHR31558">
    <property type="entry name" value="CW14 PROTEIN"/>
    <property type="match status" value="1"/>
</dbReference>
<protein>
    <submittedName>
        <fullName evidence="2">Protein ENHANCED DISEASE RESISTANCE 2-like</fullName>
    </submittedName>
</protein>
<sequence length="531" mass="60624">MYKCPMFLTQAITMGTCSSKLPTRNIIRHQPKKAGSKLLKIVRTRRRKGKSDASVSDFLQTTTTCRRSEVSSSTYHLTQFQWRHKQNDGSVICQEEAWFDTISIMESDTEEDFSSVHEDLPSGQVLQYETSSCTVDRKCLYEEIHEKLMKIDNGKTEMLVDRDGIKDSDGFKLTKNFNGVKDDQRDLEEKNIESLKRYSLSPLENVNLNDIVVNSSNPGLQSQKRKSKVIRLSFKRTSVDGDETTEICESKKFFYRPKAGNLIPCRTDGTPGSWSEIEPSNFKVRSDTYFRDKKKVPAPNNCPYKPFGVDLFVCPNKVDHIARHLELPPVKAEGKVPPLLIVNIQLPTYPTVMFGGDSDGEGLSLVLYFKLSENFEKDASSQFEEIIKKFIEDDTEKVKGFAKESTVSFRERLKIMVGVVNPDDLLSSSTERKLINAYNEKPVLSRPQHNFYQGPNYFEIDLDIHRFSYIARKGLEAFRERLGNATMDLGLTIQAQKQEELPEQVLCCLRLNKIDFINRGQIPGIIALEDD</sequence>
<name>A0AAD8GQR5_9APIA</name>
<dbReference type="Proteomes" id="UP001237642">
    <property type="component" value="Unassembled WGS sequence"/>
</dbReference>
<proteinExistence type="predicted"/>
<dbReference type="EMBL" id="JAUIZM010000017">
    <property type="protein sequence ID" value="KAK1352393.1"/>
    <property type="molecule type" value="Genomic_DNA"/>
</dbReference>
<dbReference type="AlphaFoldDB" id="A0AAD8GQR5"/>
<evidence type="ECO:0000313" key="3">
    <source>
        <dbReference type="Proteomes" id="UP001237642"/>
    </source>
</evidence>
<dbReference type="InterPro" id="IPR009769">
    <property type="entry name" value="EDR2_C"/>
</dbReference>
<dbReference type="PANTHER" id="PTHR31558:SF16">
    <property type="entry name" value="FAMILY PROTEIN, PUTATIVE (DUF1336)-RELATED"/>
    <property type="match status" value="1"/>
</dbReference>